<evidence type="ECO:0000256" key="6">
    <source>
        <dbReference type="ARBA" id="ARBA00024536"/>
    </source>
</evidence>
<dbReference type="CDD" id="cd00419">
    <property type="entry name" value="Ferrochelatase_C"/>
    <property type="match status" value="1"/>
</dbReference>
<dbReference type="GO" id="GO:0005737">
    <property type="term" value="C:cytoplasm"/>
    <property type="evidence" value="ECO:0007669"/>
    <property type="project" value="UniProtKB-SubCell"/>
</dbReference>
<dbReference type="GO" id="GO:0046872">
    <property type="term" value="F:metal ion binding"/>
    <property type="evidence" value="ECO:0007669"/>
    <property type="project" value="UniProtKB-KW"/>
</dbReference>
<evidence type="ECO:0000256" key="1">
    <source>
        <dbReference type="ARBA" id="ARBA00007718"/>
    </source>
</evidence>
<evidence type="ECO:0000256" key="7">
    <source>
        <dbReference type="HAMAP-Rule" id="MF_00323"/>
    </source>
</evidence>
<dbReference type="NCBIfam" id="TIGR00109">
    <property type="entry name" value="hemH"/>
    <property type="match status" value="1"/>
</dbReference>
<dbReference type="EC" id="4.98.1.1" evidence="7 8"/>
<dbReference type="PROSITE" id="PS00534">
    <property type="entry name" value="FERROCHELATASE"/>
    <property type="match status" value="1"/>
</dbReference>
<keyword evidence="10" id="KW-1185">Reference proteome</keyword>
<evidence type="ECO:0000256" key="8">
    <source>
        <dbReference type="RuleBase" id="RU000607"/>
    </source>
</evidence>
<keyword evidence="2 7" id="KW-0408">Iron</keyword>
<keyword evidence="5 7" id="KW-0627">Porphyrin biosynthesis</keyword>
<dbReference type="AlphaFoldDB" id="A0A3D8J0W9"/>
<comment type="catalytic activity">
    <reaction evidence="7 8">
        <text>heme b + 2 H(+) = protoporphyrin IX + Fe(2+)</text>
        <dbReference type="Rhea" id="RHEA:22584"/>
        <dbReference type="ChEBI" id="CHEBI:15378"/>
        <dbReference type="ChEBI" id="CHEBI:29033"/>
        <dbReference type="ChEBI" id="CHEBI:57306"/>
        <dbReference type="ChEBI" id="CHEBI:60344"/>
        <dbReference type="EC" id="4.98.1.1"/>
    </reaction>
</comment>
<dbReference type="UniPathway" id="UPA00252">
    <property type="reaction ID" value="UER00325"/>
</dbReference>
<dbReference type="InterPro" id="IPR033659">
    <property type="entry name" value="Ferrochelatase_N"/>
</dbReference>
<evidence type="ECO:0000256" key="2">
    <source>
        <dbReference type="ARBA" id="ARBA00023004"/>
    </source>
</evidence>
<comment type="subcellular location">
    <subcellularLocation>
        <location evidence="7 8">Cytoplasm</location>
    </subcellularLocation>
</comment>
<evidence type="ECO:0000256" key="5">
    <source>
        <dbReference type="ARBA" id="ARBA00023244"/>
    </source>
</evidence>
<dbReference type="HAMAP" id="MF_00323">
    <property type="entry name" value="Ferrochelatase"/>
    <property type="match status" value="1"/>
</dbReference>
<name>A0A3D8J0W9_9HELI</name>
<reference evidence="9 10" key="1">
    <citation type="submission" date="2018-04" db="EMBL/GenBank/DDBJ databases">
        <title>Novel Campyloabacter and Helicobacter Species and Strains.</title>
        <authorList>
            <person name="Mannion A.J."/>
            <person name="Shen Z."/>
            <person name="Fox J.G."/>
        </authorList>
    </citation>
    <scope>NUCLEOTIDE SEQUENCE [LARGE SCALE GENOMIC DNA]</scope>
    <source>
        <strain evidence="9 10">MIT 04-9366</strain>
    </source>
</reference>
<dbReference type="Gene3D" id="3.40.50.1400">
    <property type="match status" value="2"/>
</dbReference>
<dbReference type="GO" id="GO:0006783">
    <property type="term" value="P:heme biosynthetic process"/>
    <property type="evidence" value="ECO:0007669"/>
    <property type="project" value="UniProtKB-UniRule"/>
</dbReference>
<dbReference type="InterPro" id="IPR001015">
    <property type="entry name" value="Ferrochelatase"/>
</dbReference>
<dbReference type="OrthoDB" id="9809741at2"/>
<comment type="similarity">
    <text evidence="1 7 8">Belongs to the ferrochelatase family.</text>
</comment>
<feature type="binding site" evidence="7">
    <location>
        <position position="279"/>
    </location>
    <ligand>
        <name>Fe(2+)</name>
        <dbReference type="ChEBI" id="CHEBI:29033"/>
    </ligand>
</feature>
<dbReference type="InterPro" id="IPR019772">
    <property type="entry name" value="Ferrochelatase_AS"/>
</dbReference>
<comment type="pathway">
    <text evidence="7 8">Porphyrin-containing compound metabolism; protoheme biosynthesis; protoheme from protoporphyrin-IX: step 1/1.</text>
</comment>
<comment type="caution">
    <text evidence="9">The sequence shown here is derived from an EMBL/GenBank/DDBJ whole genome shotgun (WGS) entry which is preliminary data.</text>
</comment>
<dbReference type="CDD" id="cd03411">
    <property type="entry name" value="Ferrochelatase_N"/>
    <property type="match status" value="1"/>
</dbReference>
<keyword evidence="3 7" id="KW-0350">Heme biosynthesis</keyword>
<dbReference type="EMBL" id="NXLV01000004">
    <property type="protein sequence ID" value="RDU71128.1"/>
    <property type="molecule type" value="Genomic_DNA"/>
</dbReference>
<keyword evidence="4 7" id="KW-0456">Lyase</keyword>
<keyword evidence="7" id="KW-0479">Metal-binding</keyword>
<dbReference type="Pfam" id="PF00762">
    <property type="entry name" value="Ferrochelatase"/>
    <property type="match status" value="1"/>
</dbReference>
<comment type="catalytic activity">
    <reaction evidence="6">
        <text>Fe-coproporphyrin III + 2 H(+) = coproporphyrin III + Fe(2+)</text>
        <dbReference type="Rhea" id="RHEA:49572"/>
        <dbReference type="ChEBI" id="CHEBI:15378"/>
        <dbReference type="ChEBI" id="CHEBI:29033"/>
        <dbReference type="ChEBI" id="CHEBI:68438"/>
        <dbReference type="ChEBI" id="CHEBI:131725"/>
        <dbReference type="EC" id="4.99.1.9"/>
    </reaction>
    <physiologicalReaction direction="right-to-left" evidence="6">
        <dbReference type="Rhea" id="RHEA:49574"/>
    </physiologicalReaction>
</comment>
<proteinExistence type="inferred from homology"/>
<comment type="function">
    <text evidence="7 8">Catalyzes the ferrous insertion into protoporphyrin IX.</text>
</comment>
<feature type="binding site" evidence="7">
    <location>
        <position position="200"/>
    </location>
    <ligand>
        <name>Fe(2+)</name>
        <dbReference type="ChEBI" id="CHEBI:29033"/>
    </ligand>
</feature>
<dbReference type="PANTHER" id="PTHR11108">
    <property type="entry name" value="FERROCHELATASE"/>
    <property type="match status" value="1"/>
</dbReference>
<keyword evidence="7 8" id="KW-0963">Cytoplasm</keyword>
<accession>A0A3D8J0W9</accession>
<protein>
    <recommendedName>
        <fullName evidence="7 8">Ferrochelatase</fullName>
        <ecNumber evidence="7 8">4.98.1.1</ecNumber>
    </recommendedName>
    <alternativeName>
        <fullName evidence="7">Heme synthase</fullName>
    </alternativeName>
    <alternativeName>
        <fullName evidence="7">Protoheme ferro-lyase</fullName>
    </alternativeName>
</protein>
<sequence>MIKVLKKIQGFTIKKAVVLLNMGGPSNLFEVETFLKNMFADPHILQIKSNFLRKIIGSVIINKRLEEAKKNYQAIGGKSPITPLTFALTQKLSELDSNTYYTYAMRYTPPYSDMVVMDLVHRGIEEVVLFSMYPQYSSTTTLSSIEDFQASCKKHHFTPKITSFTSYADNPAFINLVAKDIQKALGDRSAKDYSLILSAHGLPQSIIDAGDPYAKECQKSLEALKAYLPTLGLEFGEILLSYQSKVGSMKWLEPSTKSVIKGKKNLIIYPLAFSIDNSETLFELDIELYTLAKKGGVEDFIRVPCLNDSQGFGEFIIQSTQGEKQ</sequence>
<dbReference type="InterPro" id="IPR033644">
    <property type="entry name" value="Ferrochelatase_C"/>
</dbReference>
<evidence type="ECO:0000256" key="3">
    <source>
        <dbReference type="ARBA" id="ARBA00023133"/>
    </source>
</evidence>
<dbReference type="PANTHER" id="PTHR11108:SF1">
    <property type="entry name" value="FERROCHELATASE, MITOCHONDRIAL"/>
    <property type="match status" value="1"/>
</dbReference>
<organism evidence="9 10">
    <name type="scientific">Helicobacter brantae</name>
    <dbReference type="NCBI Taxonomy" id="375927"/>
    <lineage>
        <taxon>Bacteria</taxon>
        <taxon>Pseudomonadati</taxon>
        <taxon>Campylobacterota</taxon>
        <taxon>Epsilonproteobacteria</taxon>
        <taxon>Campylobacterales</taxon>
        <taxon>Helicobacteraceae</taxon>
        <taxon>Helicobacter</taxon>
    </lineage>
</organism>
<dbReference type="SUPFAM" id="SSF53800">
    <property type="entry name" value="Chelatase"/>
    <property type="match status" value="1"/>
</dbReference>
<evidence type="ECO:0000256" key="4">
    <source>
        <dbReference type="ARBA" id="ARBA00023239"/>
    </source>
</evidence>
<evidence type="ECO:0000313" key="10">
    <source>
        <dbReference type="Proteomes" id="UP000257045"/>
    </source>
</evidence>
<evidence type="ECO:0000313" key="9">
    <source>
        <dbReference type="EMBL" id="RDU71128.1"/>
    </source>
</evidence>
<dbReference type="Proteomes" id="UP000257045">
    <property type="component" value="Unassembled WGS sequence"/>
</dbReference>
<gene>
    <name evidence="7" type="primary">hemH</name>
    <name evidence="9" type="ORF">CQA58_03170</name>
</gene>
<dbReference type="GO" id="GO:0004325">
    <property type="term" value="F:ferrochelatase activity"/>
    <property type="evidence" value="ECO:0007669"/>
    <property type="project" value="UniProtKB-UniRule"/>
</dbReference>